<dbReference type="SUPFAM" id="SSF57798">
    <property type="entry name" value="Casein kinase II beta subunit"/>
    <property type="match status" value="2"/>
</dbReference>
<dbReference type="InterPro" id="IPR035991">
    <property type="entry name" value="Casein_kinase_II_beta-like"/>
</dbReference>
<dbReference type="FunFam" id="1.10.1820.10:FF:000005">
    <property type="entry name" value="Casein kinase II subunit beta"/>
    <property type="match status" value="1"/>
</dbReference>
<protein>
    <recommendedName>
        <fullName evidence="2">Casein kinase II subunit beta</fullName>
        <shortName evidence="2">CK II beta</shortName>
    </recommendedName>
</protein>
<comment type="similarity">
    <text evidence="1 2">Belongs to the casein kinase 2 subunit beta family.</text>
</comment>
<accession>A0A7S3JVR8</accession>
<evidence type="ECO:0000256" key="3">
    <source>
        <dbReference type="SAM" id="MobiDB-lite"/>
    </source>
</evidence>
<dbReference type="GO" id="GO:0005956">
    <property type="term" value="C:protein kinase CK2 complex"/>
    <property type="evidence" value="ECO:0007669"/>
    <property type="project" value="UniProtKB-UniRule"/>
</dbReference>
<feature type="compositionally biased region" description="Low complexity" evidence="3">
    <location>
        <begin position="268"/>
        <end position="284"/>
    </location>
</feature>
<dbReference type="Pfam" id="PF01214">
    <property type="entry name" value="CK_II_beta"/>
    <property type="match status" value="2"/>
</dbReference>
<evidence type="ECO:0000313" key="4">
    <source>
        <dbReference type="EMBL" id="CAE0364046.1"/>
    </source>
</evidence>
<organism evidence="4">
    <name type="scientific">Aureoumbra lagunensis</name>
    <dbReference type="NCBI Taxonomy" id="44058"/>
    <lineage>
        <taxon>Eukaryota</taxon>
        <taxon>Sar</taxon>
        <taxon>Stramenopiles</taxon>
        <taxon>Ochrophyta</taxon>
        <taxon>Pelagophyceae</taxon>
        <taxon>Pelagomonadales</taxon>
        <taxon>Aureoumbra</taxon>
    </lineage>
</organism>
<dbReference type="GO" id="GO:0019887">
    <property type="term" value="F:protein kinase regulator activity"/>
    <property type="evidence" value="ECO:0007669"/>
    <property type="project" value="InterPro"/>
</dbReference>
<gene>
    <name evidence="4" type="ORF">ALAG00032_LOCUS4787</name>
</gene>
<evidence type="ECO:0000256" key="2">
    <source>
        <dbReference type="RuleBase" id="RU361268"/>
    </source>
</evidence>
<evidence type="ECO:0000256" key="1">
    <source>
        <dbReference type="ARBA" id="ARBA00006941"/>
    </source>
</evidence>
<dbReference type="PANTHER" id="PTHR11740">
    <property type="entry name" value="CASEIN KINASE II SUBUNIT BETA"/>
    <property type="match status" value="1"/>
</dbReference>
<dbReference type="EMBL" id="HBIJ01006808">
    <property type="protein sequence ID" value="CAE0364046.1"/>
    <property type="molecule type" value="Transcribed_RNA"/>
</dbReference>
<sequence length="296" mass="33430">MESSAEEVDNSWITNFCNRKGNEFFCQVDRNYVEDGFNLYGLKSMVENFGECLDIILDRIEPDESDAASAEEIKATTELYGLIHARYIVTNHGLEAMHTKYLRRDFGTCPRYYCDNYPVLPLGMNDALGVARVNTYCPRCRQIFRPGISFSAADRGERSSLTLVATPSERTIPCVPDHVDGAFFGTTFAHLFLLTFGFPRVALEDELYVPRIFGFRLHHSVYQKAPVQIGALAAVDPSRYGRNKRPRSNDEFNNDDGQHNKKSASAEKQQPQNIPSQQISSSKSHLSVPPTFPQEK</sequence>
<reference evidence="4" key="1">
    <citation type="submission" date="2021-01" db="EMBL/GenBank/DDBJ databases">
        <authorList>
            <person name="Corre E."/>
            <person name="Pelletier E."/>
            <person name="Niang G."/>
            <person name="Scheremetjew M."/>
            <person name="Finn R."/>
            <person name="Kale V."/>
            <person name="Holt S."/>
            <person name="Cochrane G."/>
            <person name="Meng A."/>
            <person name="Brown T."/>
            <person name="Cohen L."/>
        </authorList>
    </citation>
    <scope>NUCLEOTIDE SEQUENCE</scope>
    <source>
        <strain evidence="4">CCMP1510</strain>
    </source>
</reference>
<dbReference type="InterPro" id="IPR016149">
    <property type="entry name" value="Casein_kin_II_reg-sub_N"/>
</dbReference>
<dbReference type="SMART" id="SM01085">
    <property type="entry name" value="CK_II_beta"/>
    <property type="match status" value="1"/>
</dbReference>
<dbReference type="GO" id="GO:0005737">
    <property type="term" value="C:cytoplasm"/>
    <property type="evidence" value="ECO:0007669"/>
    <property type="project" value="TreeGrafter"/>
</dbReference>
<feature type="region of interest" description="Disordered" evidence="3">
    <location>
        <begin position="238"/>
        <end position="296"/>
    </location>
</feature>
<dbReference type="AlphaFoldDB" id="A0A7S3JVR8"/>
<dbReference type="InterPro" id="IPR000704">
    <property type="entry name" value="Casein_kinase_II_reg-sub"/>
</dbReference>
<dbReference type="PRINTS" id="PR00472">
    <property type="entry name" value="CASNKINASEII"/>
</dbReference>
<dbReference type="PANTHER" id="PTHR11740:SF0">
    <property type="entry name" value="CASEIN KINASE II SUBUNIT BETA"/>
    <property type="match status" value="1"/>
</dbReference>
<comment type="subunit">
    <text evidence="2">Tetramer of two alpha and two beta subunits.</text>
</comment>
<dbReference type="Gene3D" id="2.20.25.20">
    <property type="match status" value="1"/>
</dbReference>
<name>A0A7S3JVR8_9STRA</name>
<dbReference type="Gene3D" id="1.10.1820.10">
    <property type="entry name" value="protein kinase ck2 holoenzyme, chain C, domain 1"/>
    <property type="match status" value="1"/>
</dbReference>
<proteinExistence type="inferred from homology"/>